<gene>
    <name evidence="3" type="ORF">SDAV_001226</name>
    <name evidence="2" type="ORF">SDAV_0082</name>
</gene>
<feature type="transmembrane region" description="Helical" evidence="1">
    <location>
        <begin position="115"/>
        <end position="140"/>
    </location>
</feature>
<organism evidence="2 4">
    <name type="scientific">Spiroplasma phoeniceum P40</name>
    <dbReference type="NCBI Taxonomy" id="1276259"/>
    <lineage>
        <taxon>Bacteria</taxon>
        <taxon>Bacillati</taxon>
        <taxon>Mycoplasmatota</taxon>
        <taxon>Mollicutes</taxon>
        <taxon>Entomoplasmatales</taxon>
        <taxon>Spiroplasmataceae</taxon>
        <taxon>Spiroplasma</taxon>
    </lineage>
</organism>
<feature type="transmembrane region" description="Helical" evidence="1">
    <location>
        <begin position="12"/>
        <end position="36"/>
    </location>
</feature>
<accession>A0A345DLL0</accession>
<keyword evidence="1" id="KW-0812">Transmembrane</keyword>
<proteinExistence type="predicted"/>
<dbReference type="AlphaFoldDB" id="A0A345DLL0"/>
<name>A0A345DLL0_9MOLU</name>
<evidence type="ECO:0000313" key="3">
    <source>
        <dbReference type="EMBL" id="AXF96193.1"/>
    </source>
</evidence>
<keyword evidence="4" id="KW-1185">Reference proteome</keyword>
<dbReference type="RefSeq" id="WP_114564121.1">
    <property type="nucleotide sequence ID" value="NZ_CP031088.1"/>
</dbReference>
<protein>
    <submittedName>
        <fullName evidence="2">Uncharacterized protein</fullName>
    </submittedName>
</protein>
<dbReference type="EMBL" id="CP031088">
    <property type="protein sequence ID" value="AXF95098.1"/>
    <property type="molecule type" value="Genomic_DNA"/>
</dbReference>
<reference evidence="2" key="2">
    <citation type="submission" date="2018-08" db="EMBL/GenBank/DDBJ databases">
        <title>Complete Genome Sequence of Spiroplasma phoeniceum.</title>
        <authorList>
            <person name="Davis R.E."/>
            <person name="Shao J.Y."/>
            <person name="Zhao Y."/>
            <person name="Silver A."/>
            <person name="Stump z."/>
            <person name="Gasparich G."/>
        </authorList>
    </citation>
    <scope>NUCLEOTIDE SEQUENCE</scope>
    <source>
        <strain evidence="2 4">P40</strain>
    </source>
</reference>
<keyword evidence="1" id="KW-1133">Transmembrane helix</keyword>
<dbReference type="Gene3D" id="1.10.1760.20">
    <property type="match status" value="1"/>
</dbReference>
<dbReference type="EMBL" id="CP031088">
    <property type="protein sequence ID" value="AXF96193.1"/>
    <property type="molecule type" value="Genomic_DNA"/>
</dbReference>
<evidence type="ECO:0000256" key="1">
    <source>
        <dbReference type="SAM" id="Phobius"/>
    </source>
</evidence>
<feature type="transmembrane region" description="Helical" evidence="1">
    <location>
        <begin position="146"/>
        <end position="169"/>
    </location>
</feature>
<feature type="transmembrane region" description="Helical" evidence="1">
    <location>
        <begin position="48"/>
        <end position="72"/>
    </location>
</feature>
<sequence length="179" mass="20884">MLNIKKCKNNNYFLLIKNINYIAVLIAMMVVLSQVMRIQIILRTSIPLFLIPVFISTFILNWYWCLFIGFVGHLLVDLSLWGFTLGSLCWNLGTGLLAILLRIIYLIKCHNFWKIILLLLINLIIYFPIDFILFWLNLGILNIEQIIIGVLIVNTICLPTFYLLSIKIIKKINQGNLRR</sequence>
<feature type="transmembrane region" description="Helical" evidence="1">
    <location>
        <begin position="78"/>
        <end position="103"/>
    </location>
</feature>
<dbReference type="Proteomes" id="UP000253689">
    <property type="component" value="Chromosome"/>
</dbReference>
<evidence type="ECO:0000313" key="2">
    <source>
        <dbReference type="EMBL" id="AXF95098.1"/>
    </source>
</evidence>
<dbReference type="KEGG" id="sphh:SDAV_0082"/>
<reference evidence="4" key="1">
    <citation type="submission" date="2018-07" db="EMBL/GenBank/DDBJ databases">
        <title>Complete Genome Sequence of Spiroplasma phoeniceum.</title>
        <authorList>
            <person name="Davis R.E."/>
            <person name="Shao J.Y."/>
            <person name="Zhao Y."/>
            <person name="Silver A."/>
            <person name="Stump z."/>
            <person name="Gasparich G."/>
        </authorList>
    </citation>
    <scope>NUCLEOTIDE SEQUENCE [LARGE SCALE GENOMIC DNA]</scope>
    <source>
        <strain evidence="3 4">P40</strain>
    </source>
</reference>
<evidence type="ECO:0000313" key="4">
    <source>
        <dbReference type="Proteomes" id="UP000253689"/>
    </source>
</evidence>
<keyword evidence="1" id="KW-0472">Membrane</keyword>
<dbReference type="KEGG" id="sphh:SDAV_001226"/>